<sequence>MIFLALFGGLMLILSGFYLANSWMEYHEWKGATLLVLVSLAMTVIGVVNLPYWHHSSNSAATSSSQAQSTKQKAAANSGSLRQFANQMSIAGGNTASQEQKENAVLRQLQKAYGKLGTVSFDANTKTFTVTPTDDEMEQALSQLAQDPSQASQMGWPKFTKSIRQTSSQLVNALGDGYSIKIVNPSDTSQVLYTAKDGKTTQDIANQ</sequence>
<gene>
    <name evidence="2" type="ORF">H9876_05655</name>
</gene>
<comment type="caution">
    <text evidence="2">The sequence shown here is derived from an EMBL/GenBank/DDBJ whole genome shotgun (WGS) entry which is preliminary data.</text>
</comment>
<dbReference type="EMBL" id="DXGK01000120">
    <property type="protein sequence ID" value="HIW70832.1"/>
    <property type="molecule type" value="Genomic_DNA"/>
</dbReference>
<dbReference type="AlphaFoldDB" id="A0A9D1QPA7"/>
<keyword evidence="1" id="KW-0812">Transmembrane</keyword>
<accession>A0A9D1QPA7</accession>
<keyword evidence="1" id="KW-1133">Transmembrane helix</keyword>
<proteinExistence type="predicted"/>
<dbReference type="Proteomes" id="UP000886878">
    <property type="component" value="Unassembled WGS sequence"/>
</dbReference>
<evidence type="ECO:0000313" key="2">
    <source>
        <dbReference type="EMBL" id="HIW70832.1"/>
    </source>
</evidence>
<evidence type="ECO:0000256" key="1">
    <source>
        <dbReference type="SAM" id="Phobius"/>
    </source>
</evidence>
<keyword evidence="1" id="KW-0472">Membrane</keyword>
<organism evidence="2 3">
    <name type="scientific">Candidatus Limosilactobacillus merdipullorum</name>
    <dbReference type="NCBI Taxonomy" id="2838653"/>
    <lineage>
        <taxon>Bacteria</taxon>
        <taxon>Bacillati</taxon>
        <taxon>Bacillota</taxon>
        <taxon>Bacilli</taxon>
        <taxon>Lactobacillales</taxon>
        <taxon>Lactobacillaceae</taxon>
        <taxon>Limosilactobacillus</taxon>
    </lineage>
</organism>
<reference evidence="2" key="2">
    <citation type="submission" date="2021-04" db="EMBL/GenBank/DDBJ databases">
        <authorList>
            <person name="Gilroy R."/>
        </authorList>
    </citation>
    <scope>NUCLEOTIDE SEQUENCE</scope>
    <source>
        <strain evidence="2">ChiHejej3B27-2180</strain>
    </source>
</reference>
<feature type="transmembrane region" description="Helical" evidence="1">
    <location>
        <begin position="32"/>
        <end position="53"/>
    </location>
</feature>
<name>A0A9D1QPA7_9LACO</name>
<reference evidence="2" key="1">
    <citation type="journal article" date="2021" name="PeerJ">
        <title>Extensive microbial diversity within the chicken gut microbiome revealed by metagenomics and culture.</title>
        <authorList>
            <person name="Gilroy R."/>
            <person name="Ravi A."/>
            <person name="Getino M."/>
            <person name="Pursley I."/>
            <person name="Horton D.L."/>
            <person name="Alikhan N.F."/>
            <person name="Baker D."/>
            <person name="Gharbi K."/>
            <person name="Hall N."/>
            <person name="Watson M."/>
            <person name="Adriaenssens E.M."/>
            <person name="Foster-Nyarko E."/>
            <person name="Jarju S."/>
            <person name="Secka A."/>
            <person name="Antonio M."/>
            <person name="Oren A."/>
            <person name="Chaudhuri R.R."/>
            <person name="La Ragione R."/>
            <person name="Hildebrand F."/>
            <person name="Pallen M.J."/>
        </authorList>
    </citation>
    <scope>NUCLEOTIDE SEQUENCE</scope>
    <source>
        <strain evidence="2">ChiHejej3B27-2180</strain>
    </source>
</reference>
<evidence type="ECO:0000313" key="3">
    <source>
        <dbReference type="Proteomes" id="UP000886878"/>
    </source>
</evidence>
<protein>
    <submittedName>
        <fullName evidence="2">DUF308 domain-containing protein</fullName>
    </submittedName>
</protein>